<dbReference type="EMBL" id="CP071794">
    <property type="protein sequence ID" value="QTD55367.1"/>
    <property type="molecule type" value="Genomic_DNA"/>
</dbReference>
<feature type="domain" description="CoA-binding" evidence="1">
    <location>
        <begin position="12"/>
        <end position="107"/>
    </location>
</feature>
<evidence type="ECO:0000313" key="2">
    <source>
        <dbReference type="EMBL" id="QTD55367.1"/>
    </source>
</evidence>
<dbReference type="Pfam" id="PF13380">
    <property type="entry name" value="CoA_binding_2"/>
    <property type="match status" value="1"/>
</dbReference>
<proteinExistence type="predicted"/>
<dbReference type="InterPro" id="IPR003781">
    <property type="entry name" value="CoA-bd"/>
</dbReference>
<protein>
    <submittedName>
        <fullName evidence="2">CoA-binding protein</fullName>
    </submittedName>
</protein>
<keyword evidence="3" id="KW-1185">Reference proteome</keyword>
<dbReference type="InterPro" id="IPR036291">
    <property type="entry name" value="NAD(P)-bd_dom_sf"/>
</dbReference>
<dbReference type="PANTHER" id="PTHR33303:SF2">
    <property type="entry name" value="COA-BINDING DOMAIN-CONTAINING PROTEIN"/>
    <property type="match status" value="1"/>
</dbReference>
<evidence type="ECO:0000313" key="3">
    <source>
        <dbReference type="Proteomes" id="UP000663923"/>
    </source>
</evidence>
<dbReference type="SUPFAM" id="SSF51735">
    <property type="entry name" value="NAD(P)-binding Rossmann-fold domains"/>
    <property type="match status" value="1"/>
</dbReference>
<sequence length="145" mass="15466">MPLENDQDLARLLTDTKRIALVGASAKPERASNRILKFLLDQGYDVVPVNPGLAGQQLHGAEVVSALDKITGPIDMVDIFRNSEAAGSVVDEAIAVGAKSIWLQLNVINRPAAARAEEAGLDVVMDRCPKIEIPRLGLMKGANAD</sequence>
<accession>A0ABX7T493</accession>
<name>A0ABX7T493_9SPHN</name>
<dbReference type="Gene3D" id="3.40.50.720">
    <property type="entry name" value="NAD(P)-binding Rossmann-like Domain"/>
    <property type="match status" value="1"/>
</dbReference>
<organism evidence="2 3">
    <name type="scientific">Parasphingorhabdus cellanae</name>
    <dbReference type="NCBI Taxonomy" id="2806553"/>
    <lineage>
        <taxon>Bacteria</taxon>
        <taxon>Pseudomonadati</taxon>
        <taxon>Pseudomonadota</taxon>
        <taxon>Alphaproteobacteria</taxon>
        <taxon>Sphingomonadales</taxon>
        <taxon>Sphingomonadaceae</taxon>
        <taxon>Parasphingorhabdus</taxon>
    </lineage>
</organism>
<dbReference type="RefSeq" id="WP_207987191.1">
    <property type="nucleotide sequence ID" value="NZ_CP071794.1"/>
</dbReference>
<dbReference type="Proteomes" id="UP000663923">
    <property type="component" value="Chromosome"/>
</dbReference>
<reference evidence="2 3" key="1">
    <citation type="submission" date="2021-03" db="EMBL/GenBank/DDBJ databases">
        <title>Complete genome of Parasphingorhabdus_sp.JHSY0214.</title>
        <authorList>
            <person name="Yoo J.H."/>
            <person name="Bae J.W."/>
        </authorList>
    </citation>
    <scope>NUCLEOTIDE SEQUENCE [LARGE SCALE GENOMIC DNA]</scope>
    <source>
        <strain evidence="2 3">JHSY0214</strain>
    </source>
</reference>
<dbReference type="PANTHER" id="PTHR33303">
    <property type="entry name" value="CYTOPLASMIC PROTEIN-RELATED"/>
    <property type="match status" value="1"/>
</dbReference>
<dbReference type="SMART" id="SM00881">
    <property type="entry name" value="CoA_binding"/>
    <property type="match status" value="1"/>
</dbReference>
<evidence type="ECO:0000259" key="1">
    <source>
        <dbReference type="SMART" id="SM00881"/>
    </source>
</evidence>
<gene>
    <name evidence="2" type="ORF">J4G78_14290</name>
</gene>